<dbReference type="PANTHER" id="PTHR31558">
    <property type="entry name" value="CW14 PROTEIN"/>
    <property type="match status" value="1"/>
</dbReference>
<evidence type="ECO:0000313" key="3">
    <source>
        <dbReference type="Proteomes" id="UP000245207"/>
    </source>
</evidence>
<reference evidence="2 3" key="1">
    <citation type="journal article" date="2018" name="Mol. Plant">
        <title>The genome of Artemisia annua provides insight into the evolution of Asteraceae family and artemisinin biosynthesis.</title>
        <authorList>
            <person name="Shen Q."/>
            <person name="Zhang L."/>
            <person name="Liao Z."/>
            <person name="Wang S."/>
            <person name="Yan T."/>
            <person name="Shi P."/>
            <person name="Liu M."/>
            <person name="Fu X."/>
            <person name="Pan Q."/>
            <person name="Wang Y."/>
            <person name="Lv Z."/>
            <person name="Lu X."/>
            <person name="Zhang F."/>
            <person name="Jiang W."/>
            <person name="Ma Y."/>
            <person name="Chen M."/>
            <person name="Hao X."/>
            <person name="Li L."/>
            <person name="Tang Y."/>
            <person name="Lv G."/>
            <person name="Zhou Y."/>
            <person name="Sun X."/>
            <person name="Brodelius P.E."/>
            <person name="Rose J.K.C."/>
            <person name="Tang K."/>
        </authorList>
    </citation>
    <scope>NUCLEOTIDE SEQUENCE [LARGE SCALE GENOMIC DNA]</scope>
    <source>
        <strain evidence="3">cv. Huhao1</strain>
        <tissue evidence="2">Leaf</tissue>
    </source>
</reference>
<gene>
    <name evidence="2" type="ORF">CTI12_AA070590</name>
</gene>
<proteinExistence type="predicted"/>
<name>A0A2U1Q628_ARTAN</name>
<dbReference type="EMBL" id="PKPP01000381">
    <property type="protein sequence ID" value="PWA93470.1"/>
    <property type="molecule type" value="Genomic_DNA"/>
</dbReference>
<protein>
    <recommendedName>
        <fullName evidence="1">Protein ENHANCED DISEASE RESISTANCE 2 C-terminal domain-containing protein</fullName>
    </recommendedName>
</protein>
<accession>A0A2U1Q628</accession>
<feature type="domain" description="Protein ENHANCED DISEASE RESISTANCE 2 C-terminal" evidence="1">
    <location>
        <begin position="12"/>
        <end position="110"/>
    </location>
</feature>
<dbReference type="PANTHER" id="PTHR31558:SF3">
    <property type="entry name" value="CW14 PROTEIN"/>
    <property type="match status" value="1"/>
</dbReference>
<organism evidence="2 3">
    <name type="scientific">Artemisia annua</name>
    <name type="common">Sweet wormwood</name>
    <dbReference type="NCBI Taxonomy" id="35608"/>
    <lineage>
        <taxon>Eukaryota</taxon>
        <taxon>Viridiplantae</taxon>
        <taxon>Streptophyta</taxon>
        <taxon>Embryophyta</taxon>
        <taxon>Tracheophyta</taxon>
        <taxon>Spermatophyta</taxon>
        <taxon>Magnoliopsida</taxon>
        <taxon>eudicotyledons</taxon>
        <taxon>Gunneridae</taxon>
        <taxon>Pentapetalae</taxon>
        <taxon>asterids</taxon>
        <taxon>campanulids</taxon>
        <taxon>Asterales</taxon>
        <taxon>Asteraceae</taxon>
        <taxon>Asteroideae</taxon>
        <taxon>Anthemideae</taxon>
        <taxon>Artemisiinae</taxon>
        <taxon>Artemisia</taxon>
    </lineage>
</organism>
<dbReference type="STRING" id="35608.A0A2U1Q628"/>
<evidence type="ECO:0000313" key="2">
    <source>
        <dbReference type="EMBL" id="PWA93470.1"/>
    </source>
</evidence>
<evidence type="ECO:0000259" key="1">
    <source>
        <dbReference type="Pfam" id="PF07059"/>
    </source>
</evidence>
<dbReference type="Pfam" id="PF07059">
    <property type="entry name" value="EDR2_C"/>
    <property type="match status" value="1"/>
</dbReference>
<comment type="caution">
    <text evidence="2">The sequence shown here is derived from an EMBL/GenBank/DDBJ whole genome shotgun (WGS) entry which is preliminary data.</text>
</comment>
<keyword evidence="3" id="KW-1185">Reference proteome</keyword>
<dbReference type="AlphaFoldDB" id="A0A2U1Q628"/>
<dbReference type="OrthoDB" id="9970435at2759"/>
<dbReference type="InterPro" id="IPR009769">
    <property type="entry name" value="EDR2_C"/>
</dbReference>
<sequence length="263" mass="30151">MFDKKVLDSRSPVEPKTFRVRAENYLRDKKKEHAPNYASYHPFSVDVFLSQRKIDHIARKASLHSCCKCIDGEGMNVVLYFKLLESYAKEVSSQFQDNMRRILDDEIEKVKEDLELSAPERKLMDSYNKKHLLSRPRYEFYQGRCAPFCPFLEVFPAEAPYTDESLAKAKKIISKMEIDYARRCLADAYIFGGDAAAKALVGSWIVEYEVREKDPLRGFAGKVTNLEKVVAWCENNFGPIPAASSSQEEDVSETLGPFSYLKV</sequence>
<dbReference type="Proteomes" id="UP000245207">
    <property type="component" value="Unassembled WGS sequence"/>
</dbReference>